<name>A0A858SX28_9RHOB</name>
<dbReference type="Pfam" id="PF10003">
    <property type="entry name" value="DUF2244"/>
    <property type="match status" value="1"/>
</dbReference>
<dbReference type="Proteomes" id="UP000503308">
    <property type="component" value="Chromosome"/>
</dbReference>
<proteinExistence type="predicted"/>
<reference evidence="2 3" key="1">
    <citation type="submission" date="2020-02" db="EMBL/GenBank/DDBJ databases">
        <title>Genome sequence of Roseobacter ponti.</title>
        <authorList>
            <person name="Hollensteiner J."/>
            <person name="Schneider D."/>
            <person name="Poehlein A."/>
            <person name="Daniel R."/>
        </authorList>
    </citation>
    <scope>NUCLEOTIDE SEQUENCE [LARGE SCALE GENOMIC DNA]</scope>
    <source>
        <strain evidence="2 3">DSM 106830</strain>
    </source>
</reference>
<evidence type="ECO:0000313" key="3">
    <source>
        <dbReference type="Proteomes" id="UP000503308"/>
    </source>
</evidence>
<feature type="transmembrane region" description="Helical" evidence="1">
    <location>
        <begin position="26"/>
        <end position="46"/>
    </location>
</feature>
<sequence length="160" mass="18433">MPYQWTSQPDETPQVLRLWPHNSLPARGMAAFVLSTFTLICIPTLPLLGSPVLWGLLPFLLLAVWGIYFALQRNWKSRQISEVLTLGPDEAQLVRTDPSGAVQEWDCNRYWTTITKYEKDGPVPHYVTLKGMGREVEIGAFLSEEERVSLYDELQRAWRR</sequence>
<accession>A0A858SX28</accession>
<dbReference type="EMBL" id="CP048788">
    <property type="protein sequence ID" value="QJF52001.1"/>
    <property type="molecule type" value="Genomic_DNA"/>
</dbReference>
<evidence type="ECO:0000313" key="2">
    <source>
        <dbReference type="EMBL" id="QJF52001.1"/>
    </source>
</evidence>
<keyword evidence="1" id="KW-0812">Transmembrane</keyword>
<keyword evidence="3" id="KW-1185">Reference proteome</keyword>
<protein>
    <submittedName>
        <fullName evidence="2">DUF2244 domain-containing protein</fullName>
    </submittedName>
</protein>
<dbReference type="RefSeq" id="WP_169641219.1">
    <property type="nucleotide sequence ID" value="NZ_CP048788.1"/>
</dbReference>
<organism evidence="2 3">
    <name type="scientific">Roseobacter ponti</name>
    <dbReference type="NCBI Taxonomy" id="1891787"/>
    <lineage>
        <taxon>Bacteria</taxon>
        <taxon>Pseudomonadati</taxon>
        <taxon>Pseudomonadota</taxon>
        <taxon>Alphaproteobacteria</taxon>
        <taxon>Rhodobacterales</taxon>
        <taxon>Roseobacteraceae</taxon>
        <taxon>Roseobacter</taxon>
    </lineage>
</organism>
<dbReference type="AlphaFoldDB" id="A0A858SX28"/>
<evidence type="ECO:0000256" key="1">
    <source>
        <dbReference type="SAM" id="Phobius"/>
    </source>
</evidence>
<keyword evidence="1" id="KW-1133">Transmembrane helix</keyword>
<dbReference type="InterPro" id="IPR019253">
    <property type="entry name" value="DUF2244_TM"/>
</dbReference>
<keyword evidence="1" id="KW-0472">Membrane</keyword>
<gene>
    <name evidence="2" type="ORF">G3256_12920</name>
</gene>
<dbReference type="KEGG" id="rpon:G3256_12920"/>
<feature type="transmembrane region" description="Helical" evidence="1">
    <location>
        <begin position="52"/>
        <end position="71"/>
    </location>
</feature>